<feature type="binding site" evidence="7">
    <location>
        <position position="75"/>
    </location>
    <ligand>
        <name>Zn(2+)</name>
        <dbReference type="ChEBI" id="CHEBI:29105"/>
        <label>1</label>
    </ligand>
</feature>
<dbReference type="Gene3D" id="1.10.150.390">
    <property type="match status" value="1"/>
</dbReference>
<evidence type="ECO:0000256" key="5">
    <source>
        <dbReference type="ARBA" id="ARBA00023163"/>
    </source>
</evidence>
<comment type="similarity">
    <text evidence="7 8">Belongs to the RNA polymerase beta' chain family.</text>
</comment>
<evidence type="ECO:0000313" key="12">
    <source>
        <dbReference type="Proteomes" id="UP000246104"/>
    </source>
</evidence>
<feature type="binding site" evidence="7">
    <location>
        <position position="547"/>
    </location>
    <ligand>
        <name>Mg(2+)</name>
        <dbReference type="ChEBI" id="CHEBI:18420"/>
    </ligand>
</feature>
<feature type="binding site" evidence="7">
    <location>
        <position position="60"/>
    </location>
    <ligand>
        <name>Zn(2+)</name>
        <dbReference type="ChEBI" id="CHEBI:29105"/>
        <label>1</label>
    </ligand>
</feature>
<evidence type="ECO:0000256" key="8">
    <source>
        <dbReference type="RuleBase" id="RU004279"/>
    </source>
</evidence>
<dbReference type="GO" id="GO:0006351">
    <property type="term" value="P:DNA-templated transcription"/>
    <property type="evidence" value="ECO:0007669"/>
    <property type="project" value="UniProtKB-UniRule"/>
</dbReference>
<name>A0A317JPN4_9BACT</name>
<dbReference type="Gene3D" id="4.10.860.120">
    <property type="entry name" value="RNA polymerase II, clamp domain"/>
    <property type="match status" value="1"/>
</dbReference>
<dbReference type="Gene3D" id="1.10.40.90">
    <property type="match status" value="1"/>
</dbReference>
<dbReference type="InterPro" id="IPR007081">
    <property type="entry name" value="RNA_pol_Rpb1_5"/>
</dbReference>
<dbReference type="InterPro" id="IPR042102">
    <property type="entry name" value="RNA_pol_Rpb1_3_sf"/>
</dbReference>
<keyword evidence="7" id="KW-0862">Zinc</keyword>
<comment type="catalytic activity">
    <reaction evidence="6 7 8">
        <text>RNA(n) + a ribonucleoside 5'-triphosphate = RNA(n+1) + diphosphate</text>
        <dbReference type="Rhea" id="RHEA:21248"/>
        <dbReference type="Rhea" id="RHEA-COMP:14527"/>
        <dbReference type="Rhea" id="RHEA-COMP:17342"/>
        <dbReference type="ChEBI" id="CHEBI:33019"/>
        <dbReference type="ChEBI" id="CHEBI:61557"/>
        <dbReference type="ChEBI" id="CHEBI:140395"/>
        <dbReference type="EC" id="2.7.7.6"/>
    </reaction>
</comment>
<dbReference type="EMBL" id="PSRQ01000039">
    <property type="protein sequence ID" value="PWU23301.1"/>
    <property type="molecule type" value="Genomic_DNA"/>
</dbReference>
<comment type="caution">
    <text evidence="11">The sequence shown here is derived from an EMBL/GenBank/DDBJ whole genome shotgun (WGS) entry which is preliminary data.</text>
</comment>
<keyword evidence="7" id="KW-0460">Magnesium</keyword>
<feature type="binding site" evidence="7">
    <location>
        <position position="62"/>
    </location>
    <ligand>
        <name>Zn(2+)</name>
        <dbReference type="ChEBI" id="CHEBI:29105"/>
        <label>1</label>
    </ligand>
</feature>
<dbReference type="Pfam" id="PF04983">
    <property type="entry name" value="RNA_pol_Rpb1_3"/>
    <property type="match status" value="1"/>
</dbReference>
<dbReference type="GO" id="GO:0000287">
    <property type="term" value="F:magnesium ion binding"/>
    <property type="evidence" value="ECO:0007669"/>
    <property type="project" value="UniProtKB-UniRule"/>
</dbReference>
<feature type="binding site" evidence="7">
    <location>
        <position position="543"/>
    </location>
    <ligand>
        <name>Mg(2+)</name>
        <dbReference type="ChEBI" id="CHEBI:18420"/>
    </ligand>
</feature>
<dbReference type="InterPro" id="IPR007066">
    <property type="entry name" value="RNA_pol_Rpb1_3"/>
</dbReference>
<keyword evidence="3 7" id="KW-0548">Nucleotidyltransferase</keyword>
<protein>
    <recommendedName>
        <fullName evidence="7">DNA-directed RNA polymerase subunit beta'</fullName>
        <shortName evidence="7">RNAP subunit beta'</shortName>
        <ecNumber evidence="7">2.7.7.6</ecNumber>
    </recommendedName>
    <alternativeName>
        <fullName evidence="7">RNA polymerase subunit beta'</fullName>
    </alternativeName>
    <alternativeName>
        <fullName evidence="7">Transcriptase subunit beta'</fullName>
    </alternativeName>
</protein>
<dbReference type="HAMAP" id="MF_01322">
    <property type="entry name" value="RNApol_bact_RpoC"/>
    <property type="match status" value="1"/>
</dbReference>
<dbReference type="SMART" id="SM00663">
    <property type="entry name" value="RPOLA_N"/>
    <property type="match status" value="1"/>
</dbReference>
<keyword evidence="2 7" id="KW-0808">Transferase</keyword>
<dbReference type="GO" id="GO:0000428">
    <property type="term" value="C:DNA-directed RNA polymerase complex"/>
    <property type="evidence" value="ECO:0007669"/>
    <property type="project" value="UniProtKB-KW"/>
</dbReference>
<dbReference type="Proteomes" id="UP000246104">
    <property type="component" value="Unassembled WGS sequence"/>
</dbReference>
<evidence type="ECO:0000313" key="11">
    <source>
        <dbReference type="EMBL" id="PWU23301.1"/>
    </source>
</evidence>
<keyword evidence="1 7" id="KW-0240">DNA-directed RNA polymerase</keyword>
<evidence type="ECO:0000256" key="6">
    <source>
        <dbReference type="ARBA" id="ARBA00048552"/>
    </source>
</evidence>
<feature type="coiled-coil region" evidence="9">
    <location>
        <begin position="206"/>
        <end position="240"/>
    </location>
</feature>
<dbReference type="Gene3D" id="1.10.132.30">
    <property type="match status" value="1"/>
</dbReference>
<dbReference type="PANTHER" id="PTHR19376:SF54">
    <property type="entry name" value="DNA-DIRECTED RNA POLYMERASE SUBUNIT BETA"/>
    <property type="match status" value="1"/>
</dbReference>
<keyword evidence="9" id="KW-0175">Coiled coil</keyword>
<comment type="subunit">
    <text evidence="7">The RNAP catalytic core consists of 2 alpha, 1 beta, 1 beta' and 1 omega subunit. When a sigma factor is associated with the core the holoenzyme is formed, which can initiate transcription.</text>
</comment>
<dbReference type="Gene3D" id="1.10.1790.20">
    <property type="match status" value="1"/>
</dbReference>
<feature type="binding site" evidence="7">
    <location>
        <position position="949"/>
    </location>
    <ligand>
        <name>Zn(2+)</name>
        <dbReference type="ChEBI" id="CHEBI:29105"/>
        <label>2</label>
    </ligand>
</feature>
<dbReference type="InterPro" id="IPR038120">
    <property type="entry name" value="Rpb1_funnel_sf"/>
</dbReference>
<feature type="binding site" evidence="7">
    <location>
        <position position="942"/>
    </location>
    <ligand>
        <name>Zn(2+)</name>
        <dbReference type="ChEBI" id="CHEBI:29105"/>
        <label>2</label>
    </ligand>
</feature>
<accession>A0A317JPN4</accession>
<dbReference type="PANTHER" id="PTHR19376">
    <property type="entry name" value="DNA-DIRECTED RNA POLYMERASE"/>
    <property type="match status" value="1"/>
</dbReference>
<evidence type="ECO:0000256" key="2">
    <source>
        <dbReference type="ARBA" id="ARBA00022679"/>
    </source>
</evidence>
<gene>
    <name evidence="7 11" type="primary">rpoC</name>
    <name evidence="11" type="ORF">C5B42_03395</name>
</gene>
<dbReference type="CDD" id="cd01609">
    <property type="entry name" value="RNAP_beta'_N"/>
    <property type="match status" value="1"/>
</dbReference>
<dbReference type="NCBIfam" id="TIGR02386">
    <property type="entry name" value="rpoC_TIGR"/>
    <property type="match status" value="1"/>
</dbReference>
<dbReference type="Gene3D" id="1.10.274.100">
    <property type="entry name" value="RNA polymerase Rpb1, domain 3"/>
    <property type="match status" value="2"/>
</dbReference>
<dbReference type="InterPro" id="IPR000722">
    <property type="entry name" value="RNA_pol_asu"/>
</dbReference>
<dbReference type="Gene3D" id="2.40.40.20">
    <property type="match status" value="1"/>
</dbReference>
<dbReference type="EC" id="2.7.7.6" evidence="7"/>
<feature type="binding site" evidence="7">
    <location>
        <position position="952"/>
    </location>
    <ligand>
        <name>Zn(2+)</name>
        <dbReference type="ChEBI" id="CHEBI:29105"/>
        <label>2</label>
    </ligand>
</feature>
<dbReference type="InterPro" id="IPR044893">
    <property type="entry name" value="RNA_pol_Rpb1_clamp_domain"/>
</dbReference>
<evidence type="ECO:0000256" key="4">
    <source>
        <dbReference type="ARBA" id="ARBA00022723"/>
    </source>
</evidence>
<organism evidence="11 12">
    <name type="scientific">Candidatus Cerribacteria bacterium 'Amazon FNV 2010 28 9'</name>
    <dbReference type="NCBI Taxonomy" id="2081795"/>
    <lineage>
        <taxon>Bacteria</taxon>
        <taxon>Candidatus Cerribacteria</taxon>
    </lineage>
</organism>
<dbReference type="Pfam" id="PF04997">
    <property type="entry name" value="RNA_pol_Rpb1_1"/>
    <property type="match status" value="1"/>
</dbReference>
<keyword evidence="4 7" id="KW-0479">Metal-binding</keyword>
<dbReference type="Pfam" id="PF04998">
    <property type="entry name" value="RNA_pol_Rpb1_5"/>
    <property type="match status" value="1"/>
</dbReference>
<dbReference type="InterPro" id="IPR007080">
    <property type="entry name" value="RNA_pol_Rpb1_1"/>
</dbReference>
<dbReference type="GO" id="GO:0003677">
    <property type="term" value="F:DNA binding"/>
    <property type="evidence" value="ECO:0007669"/>
    <property type="project" value="UniProtKB-UniRule"/>
</dbReference>
<feature type="binding site" evidence="7">
    <location>
        <position position="545"/>
    </location>
    <ligand>
        <name>Mg(2+)</name>
        <dbReference type="ChEBI" id="CHEBI:18420"/>
    </ligand>
</feature>
<dbReference type="AlphaFoldDB" id="A0A317JPN4"/>
<proteinExistence type="inferred from homology"/>
<dbReference type="GO" id="GO:0008270">
    <property type="term" value="F:zinc ion binding"/>
    <property type="evidence" value="ECO:0007669"/>
    <property type="project" value="UniProtKB-UniRule"/>
</dbReference>
<evidence type="ECO:0000256" key="7">
    <source>
        <dbReference type="HAMAP-Rule" id="MF_01322"/>
    </source>
</evidence>
<evidence type="ECO:0000256" key="1">
    <source>
        <dbReference type="ARBA" id="ARBA00022478"/>
    </source>
</evidence>
<comment type="function">
    <text evidence="7 8">DNA-dependent RNA polymerase catalyzes the transcription of DNA into RNA using the four ribonucleoside triphosphates as substrates.</text>
</comment>
<evidence type="ECO:0000256" key="9">
    <source>
        <dbReference type="SAM" id="Coils"/>
    </source>
</evidence>
<evidence type="ECO:0000259" key="10">
    <source>
        <dbReference type="SMART" id="SM00663"/>
    </source>
</evidence>
<dbReference type="InterPro" id="IPR006592">
    <property type="entry name" value="RNA_pol_N"/>
</dbReference>
<feature type="binding site" evidence="7">
    <location>
        <position position="872"/>
    </location>
    <ligand>
        <name>Zn(2+)</name>
        <dbReference type="ChEBI" id="CHEBI:29105"/>
        <label>2</label>
    </ligand>
</feature>
<reference evidence="11 12" key="1">
    <citation type="submission" date="2018-02" db="EMBL/GenBank/DDBJ databases">
        <title>Genomic Reconstructions from Amazon Rainforest and Pasture Soil Reveal Novel Insights into the Physiology of Candidate Phyla in Tropical Sites.</title>
        <authorList>
            <person name="Kroeger M.E."/>
            <person name="Delmont T."/>
            <person name="Eren A.M."/>
            <person name="Guo J."/>
            <person name="Meyer K.M."/>
            <person name="Khan K."/>
            <person name="Rodrigues J.L.M."/>
            <person name="Bohannan B.J.M."/>
            <person name="Tringe S."/>
            <person name="Borges C.D."/>
            <person name="Tiedje J."/>
            <person name="Tsai S.M."/>
            <person name="Nusslein K."/>
        </authorList>
    </citation>
    <scope>NUCLEOTIDE SEQUENCE [LARGE SCALE GENOMIC DNA]</scope>
    <source>
        <strain evidence="11">Amazon FNV 2010 28 9</strain>
    </source>
</reference>
<dbReference type="SUPFAM" id="SSF64484">
    <property type="entry name" value="beta and beta-prime subunits of DNA dependent RNA-polymerase"/>
    <property type="match status" value="1"/>
</dbReference>
<dbReference type="CDD" id="cd02655">
    <property type="entry name" value="RNAP_beta'_C"/>
    <property type="match status" value="1"/>
</dbReference>
<evidence type="ECO:0000256" key="3">
    <source>
        <dbReference type="ARBA" id="ARBA00022695"/>
    </source>
</evidence>
<comment type="cofactor">
    <cofactor evidence="7">
        <name>Mg(2+)</name>
        <dbReference type="ChEBI" id="CHEBI:18420"/>
    </cofactor>
    <text evidence="7">Binds 1 Mg(2+) ion per subunit.</text>
</comment>
<dbReference type="GO" id="GO:0003899">
    <property type="term" value="F:DNA-directed RNA polymerase activity"/>
    <property type="evidence" value="ECO:0007669"/>
    <property type="project" value="UniProtKB-UniRule"/>
</dbReference>
<sequence>MKTVVDFSALKIQLASPDAIKTWSHGEVTKPETINYRTLRSEKGGLFAEEIFGPTKDWECYCGKYKRSRYKGIICDKCGVEVTQSRVRRERMGHITLACHVAHIWFFKGAPSKLSLLLDISPRNLSSIVYFSQYIVLDVNKEEKARILEQLDKDCVEASETLKTETAAKMEDIKVKLQESIAGIKDKVKGKESQELKKEALTLKSKQQLQSLKEELEVSLSQTEEVYKTIKEMVKRLKTRSILTEDEYLKLDEYNAASYLTVGMGAEALLEVIRSVDLDKLSEELSTEVKEATGQKRVKATKRLRVVEGLRKSGIKPEWMLMKVLPVIPPDLRPMVQLSGGRFATSDLNDLYRRVINRNNRLKHLIDLGAPEIILRNEKRMLQEAVDALIDSTQSRTTRRRVVKKPLRSLSEMLRGKQGRFRQNLLGKRVDYSGRSVIVVGPELSLNQCGLPKEMALEMFRPYVLRELIKQGVAPNLKSAKHVLERRSPEVFDFLEQIIQNHPVLLNRAPTLHKLGIQAFLPVLIEGNAIRLHPCVCSGYNADFDGDQMAVHVPLTEQAQEEARSLMMAKNNLLKPSDGSPITVPNKDMAMGAFYMTSVDKSVAKAATIFASEMEAERAYQSGKITQRQLIAVRLDVGGKSQIVETTMGRLQFNSILPENLRFLNVPITAGVIKDLVKKAIATMNAEETVSLIDSIKNLGFKAATTSGLSVSVTDCQMIDEKDGIIEAANKRAAEVEDNYAQGLITLDEKRRLTQAIWLETTDTIADKTWAALKEDNAVKVMINSGGTRASKDQVKQLGAMRGLVVDPLGRIVEMPTKSNFREGLTIFEYVTSARGSRKGLTDSALKTADAGYLTRRLVDAAHDAIIRIEDCGTTDGLEIVRAGTREKVFKNRIMGRILLADAVSSKGKTVATAGELITEEVAIAIDNSDVASVLVRSTLSCQSPVGLCAKCYGWDFATKQLVTIGTPVGVIAAQSIGEPGTQLTMRVKHTGGIVGVDVTQGLPRVEELFEARIPKSLSPISEIGGKVHIEETEVGHKVIVTSPENEEEYRDYTIPMTSPLMVGEGDLIPAGTQLASGALDVKEVLEIRGLRLAQEYLIDEIQKVYESQGIPINDRHFETIVKKMSDKVRIETSGDTSFLPGEIVEKSRFKEENASVLAEGGEPSTAQVLILGITRASLFTESWLSAASFMETTHILTDAAVQGKEDKLAGLKENVIIGKLIPTSPERAMVA</sequence>
<feature type="domain" description="RNA polymerase N-terminal" evidence="10">
    <location>
        <begin position="318"/>
        <end position="597"/>
    </location>
</feature>
<feature type="binding site" evidence="7">
    <location>
        <position position="78"/>
    </location>
    <ligand>
        <name>Zn(2+)</name>
        <dbReference type="ChEBI" id="CHEBI:29105"/>
        <label>1</label>
    </ligand>
</feature>
<dbReference type="InterPro" id="IPR012754">
    <property type="entry name" value="DNA-dir_RpoC_beta_prime_bact"/>
</dbReference>
<dbReference type="Gene3D" id="2.40.50.100">
    <property type="match status" value="1"/>
</dbReference>
<dbReference type="InterPro" id="IPR045867">
    <property type="entry name" value="DNA-dir_RpoC_beta_prime"/>
</dbReference>
<dbReference type="Pfam" id="PF00623">
    <property type="entry name" value="RNA_pol_Rpb1_2"/>
    <property type="match status" value="2"/>
</dbReference>
<comment type="cofactor">
    <cofactor evidence="7">
        <name>Zn(2+)</name>
        <dbReference type="ChEBI" id="CHEBI:29105"/>
    </cofactor>
    <text evidence="7">Binds 2 Zn(2+) ions per subunit.</text>
</comment>
<keyword evidence="5 7" id="KW-0804">Transcription</keyword>